<dbReference type="EMBL" id="RDQH01000341">
    <property type="protein sequence ID" value="RXH75646.1"/>
    <property type="molecule type" value="Genomic_DNA"/>
</dbReference>
<name>A0A498HW21_MALDO</name>
<evidence type="ECO:0000313" key="1">
    <source>
        <dbReference type="EMBL" id="RXH75646.1"/>
    </source>
</evidence>
<reference evidence="1 2" key="1">
    <citation type="submission" date="2018-10" db="EMBL/GenBank/DDBJ databases">
        <title>A high-quality apple genome assembly.</title>
        <authorList>
            <person name="Hu J."/>
        </authorList>
    </citation>
    <scope>NUCLEOTIDE SEQUENCE [LARGE SCALE GENOMIC DNA]</scope>
    <source>
        <strain evidence="2">cv. HFTH1</strain>
        <tissue evidence="1">Young leaf</tissue>
    </source>
</reference>
<proteinExistence type="predicted"/>
<accession>A0A498HW21</accession>
<evidence type="ECO:0000313" key="2">
    <source>
        <dbReference type="Proteomes" id="UP000290289"/>
    </source>
</evidence>
<sequence length="70" mass="7426">MDHRPVNPVDLVGPGVSQASASLASLVALPASARRGHRRLRMPDTSASTIDALGSQQGQHVINAEKRIFL</sequence>
<comment type="caution">
    <text evidence="1">The sequence shown here is derived from an EMBL/GenBank/DDBJ whole genome shotgun (WGS) entry which is preliminary data.</text>
</comment>
<protein>
    <submittedName>
        <fullName evidence="1">Uncharacterized protein</fullName>
    </submittedName>
</protein>
<dbReference type="Proteomes" id="UP000290289">
    <property type="component" value="Chromosome 15"/>
</dbReference>
<gene>
    <name evidence="1" type="ORF">DVH24_039345</name>
</gene>
<dbReference type="AlphaFoldDB" id="A0A498HW21"/>
<keyword evidence="2" id="KW-1185">Reference proteome</keyword>
<organism evidence="1 2">
    <name type="scientific">Malus domestica</name>
    <name type="common">Apple</name>
    <name type="synonym">Pyrus malus</name>
    <dbReference type="NCBI Taxonomy" id="3750"/>
    <lineage>
        <taxon>Eukaryota</taxon>
        <taxon>Viridiplantae</taxon>
        <taxon>Streptophyta</taxon>
        <taxon>Embryophyta</taxon>
        <taxon>Tracheophyta</taxon>
        <taxon>Spermatophyta</taxon>
        <taxon>Magnoliopsida</taxon>
        <taxon>eudicotyledons</taxon>
        <taxon>Gunneridae</taxon>
        <taxon>Pentapetalae</taxon>
        <taxon>rosids</taxon>
        <taxon>fabids</taxon>
        <taxon>Rosales</taxon>
        <taxon>Rosaceae</taxon>
        <taxon>Amygdaloideae</taxon>
        <taxon>Maleae</taxon>
        <taxon>Malus</taxon>
    </lineage>
</organism>